<accession>A0A290MWK1</accession>
<feature type="domain" description="SEFIR" evidence="1">
    <location>
        <begin position="9"/>
        <end position="145"/>
    </location>
</feature>
<evidence type="ECO:0000313" key="3">
    <source>
        <dbReference type="Proteomes" id="UP000217311"/>
    </source>
</evidence>
<dbReference type="AlphaFoldDB" id="A0A290MWK1"/>
<dbReference type="RefSeq" id="WP_096053623.1">
    <property type="nucleotide sequence ID" value="NZ_CP023315.3"/>
</dbReference>
<dbReference type="InterPro" id="IPR013568">
    <property type="entry name" value="SEFIR_dom"/>
</dbReference>
<proteinExistence type="predicted"/>
<dbReference type="InterPro" id="IPR035897">
    <property type="entry name" value="Toll_tir_struct_dom_sf"/>
</dbReference>
<protein>
    <recommendedName>
        <fullName evidence="1">SEFIR domain-containing protein</fullName>
    </recommendedName>
</protein>
<evidence type="ECO:0000259" key="1">
    <source>
        <dbReference type="PROSITE" id="PS51534"/>
    </source>
</evidence>
<reference evidence="3" key="1">
    <citation type="submission" date="2017-09" db="EMBL/GenBank/DDBJ databases">
        <title>Genome evolution observed in wild isolates of Caulobacter crescentus.</title>
        <authorList>
            <person name="Ely B."/>
            <person name="Wilson K."/>
            <person name="Scott D."/>
        </authorList>
    </citation>
    <scope>NUCLEOTIDE SEQUENCE [LARGE SCALE GENOMIC DNA]</scope>
    <source>
        <strain evidence="3">CB13b1a</strain>
    </source>
</reference>
<organism evidence="2 3">
    <name type="scientific">Caulobacter vibrioides</name>
    <name type="common">Caulobacter crescentus</name>
    <dbReference type="NCBI Taxonomy" id="155892"/>
    <lineage>
        <taxon>Bacteria</taxon>
        <taxon>Pseudomonadati</taxon>
        <taxon>Pseudomonadota</taxon>
        <taxon>Alphaproteobacteria</taxon>
        <taxon>Caulobacterales</taxon>
        <taxon>Caulobacteraceae</taxon>
        <taxon>Caulobacter</taxon>
    </lineage>
</organism>
<sequence length="482" mass="54125">MTEQPSPPSVRAFTSYSWSSPTHEAWVIQLASRLREDGVDVILDKWDLKPGHDSYQFMESMVTDITVTKVMMICDRQYVEKANNRAGGVGTESQIISPELYGKGSQDKFAALMTDEDEDGNAHVPVFYKGRIYFDFRSADKFEASYEQLLRWLVDRPQHVKPKLGAVPSSILDAAPTASATQSRARRAAEAVRQGSTSAASLVRDYGDALRSELQSLAPQLSNAEPADETIIKAISSMRPYLQQWSDLVSTIVRFGQDERVWQRTLSINEQLGTLMYRDSSLSHWISVQFDAFKVIAHEAFLTTVALALDEERFDLVQAAVEKAYLLEERDTGGRRATQDFTAFRQHAASLDQRKTRLQLRRISLEADLLREAHPIGAIPSFESLMQADFFLYICSAGQSTSNNWYPYSLVYAADRYSPFPVFARAESMAYFQRLAPALGVTSVDTLKTRLEAISSQSGRIFDYRGLPIAYLANAENLGVVR</sequence>
<dbReference type="PROSITE" id="PS51534">
    <property type="entry name" value="SEFIR"/>
    <property type="match status" value="1"/>
</dbReference>
<dbReference type="Gene3D" id="3.40.50.10140">
    <property type="entry name" value="Toll/interleukin-1 receptor homology (TIR) domain"/>
    <property type="match status" value="1"/>
</dbReference>
<name>A0A290MWK1_CAUVI</name>
<dbReference type="GO" id="GO:0007165">
    <property type="term" value="P:signal transduction"/>
    <property type="evidence" value="ECO:0007669"/>
    <property type="project" value="InterPro"/>
</dbReference>
<gene>
    <name evidence="2" type="ORF">CA606_19095</name>
</gene>
<dbReference type="EMBL" id="CP023315">
    <property type="protein sequence ID" value="ATC34273.1"/>
    <property type="molecule type" value="Genomic_DNA"/>
</dbReference>
<dbReference type="Pfam" id="PF13676">
    <property type="entry name" value="TIR_2"/>
    <property type="match status" value="1"/>
</dbReference>
<dbReference type="InterPro" id="IPR000157">
    <property type="entry name" value="TIR_dom"/>
</dbReference>
<dbReference type="Proteomes" id="UP000217311">
    <property type="component" value="Chromosome"/>
</dbReference>
<dbReference type="SUPFAM" id="SSF52200">
    <property type="entry name" value="Toll/Interleukin receptor TIR domain"/>
    <property type="match status" value="1"/>
</dbReference>
<evidence type="ECO:0000313" key="2">
    <source>
        <dbReference type="EMBL" id="ATC34273.1"/>
    </source>
</evidence>